<evidence type="ECO:0008006" key="2">
    <source>
        <dbReference type="Google" id="ProtNLM"/>
    </source>
</evidence>
<reference evidence="1" key="1">
    <citation type="submission" date="2015-07" db="EMBL/GenBank/DDBJ databases">
        <title>MeaNS - Measles Nucleotide Surveillance Program.</title>
        <authorList>
            <person name="Tran T."/>
            <person name="Druce J."/>
        </authorList>
    </citation>
    <scope>NUCLEOTIDE SEQUENCE</scope>
    <source>
        <strain evidence="1">UCB-OBI-ISO-001</strain>
        <tissue evidence="1">Gonad</tissue>
    </source>
</reference>
<protein>
    <recommendedName>
        <fullName evidence="2">Reverse transcriptase domain-containing protein</fullName>
    </recommendedName>
</protein>
<name>A0A0L8FLS2_OCTBM</name>
<accession>A0A0L8FLS2</accession>
<dbReference type="AlphaFoldDB" id="A0A0L8FLS2"/>
<organism evidence="1">
    <name type="scientific">Octopus bimaculoides</name>
    <name type="common">California two-spotted octopus</name>
    <dbReference type="NCBI Taxonomy" id="37653"/>
    <lineage>
        <taxon>Eukaryota</taxon>
        <taxon>Metazoa</taxon>
        <taxon>Spiralia</taxon>
        <taxon>Lophotrochozoa</taxon>
        <taxon>Mollusca</taxon>
        <taxon>Cephalopoda</taxon>
        <taxon>Coleoidea</taxon>
        <taxon>Octopodiformes</taxon>
        <taxon>Octopoda</taxon>
        <taxon>Incirrata</taxon>
        <taxon>Octopodidae</taxon>
        <taxon>Octopus</taxon>
    </lineage>
</organism>
<gene>
    <name evidence="1" type="ORF">OCBIM_22014810mg</name>
</gene>
<sequence length="90" mass="10721">MVKAFNRVPRSLIWWSMRKLGIDEWLVRAVQAMYRDAVSKKAVRCNLRKIWSGHIDTYSLFQLGKYLIIKKDNDSYEFLSRTEQSLEGHQ</sequence>
<dbReference type="EMBL" id="KQ429096">
    <property type="protein sequence ID" value="KOF65613.1"/>
    <property type="molecule type" value="Genomic_DNA"/>
</dbReference>
<proteinExistence type="predicted"/>
<evidence type="ECO:0000313" key="1">
    <source>
        <dbReference type="EMBL" id="KOF65613.1"/>
    </source>
</evidence>